<gene>
    <name evidence="1" type="ordered locus">Clos_0571</name>
</gene>
<proteinExistence type="predicted"/>
<dbReference type="AlphaFoldDB" id="A8MLW6"/>
<dbReference type="Proteomes" id="UP000000269">
    <property type="component" value="Chromosome"/>
</dbReference>
<reference evidence="2" key="1">
    <citation type="submission" date="2007-10" db="EMBL/GenBank/DDBJ databases">
        <title>Complete genome of Alkaliphilus oremlandii OhILAs.</title>
        <authorList>
            <person name="Copeland A."/>
            <person name="Lucas S."/>
            <person name="Lapidus A."/>
            <person name="Barry K."/>
            <person name="Detter J.C."/>
            <person name="Glavina del Rio T."/>
            <person name="Hammon N."/>
            <person name="Israni S."/>
            <person name="Dalin E."/>
            <person name="Tice H."/>
            <person name="Pitluck S."/>
            <person name="Chain P."/>
            <person name="Malfatti S."/>
            <person name="Shin M."/>
            <person name="Vergez L."/>
            <person name="Schmutz J."/>
            <person name="Larimer F."/>
            <person name="Land M."/>
            <person name="Hauser L."/>
            <person name="Kyrpides N."/>
            <person name="Mikhailova N."/>
            <person name="Stolz J.F."/>
            <person name="Dawson A."/>
            <person name="Fisher E."/>
            <person name="Crable B."/>
            <person name="Perera E."/>
            <person name="Lisak J."/>
            <person name="Ranganathan M."/>
            <person name="Basu P."/>
            <person name="Richardson P."/>
        </authorList>
    </citation>
    <scope>NUCLEOTIDE SEQUENCE [LARGE SCALE GENOMIC DNA]</scope>
    <source>
        <strain evidence="2">OhILAs</strain>
    </source>
</reference>
<dbReference type="KEGG" id="aoe:Clos_0571"/>
<organism evidence="1 2">
    <name type="scientific">Alkaliphilus oremlandii (strain OhILAs)</name>
    <name type="common">Clostridium oremlandii (strain OhILAs)</name>
    <dbReference type="NCBI Taxonomy" id="350688"/>
    <lineage>
        <taxon>Bacteria</taxon>
        <taxon>Bacillati</taxon>
        <taxon>Bacillota</taxon>
        <taxon>Clostridia</taxon>
        <taxon>Peptostreptococcales</taxon>
        <taxon>Natronincolaceae</taxon>
        <taxon>Alkaliphilus</taxon>
    </lineage>
</organism>
<dbReference type="SUPFAM" id="SSF50800">
    <property type="entry name" value="PK beta-barrel domain-like"/>
    <property type="match status" value="1"/>
</dbReference>
<dbReference type="OrthoDB" id="1956660at2"/>
<accession>A8MLW6</accession>
<keyword evidence="2" id="KW-1185">Reference proteome</keyword>
<dbReference type="Gene3D" id="2.40.33.20">
    <property type="entry name" value="PK beta-barrel domain-like"/>
    <property type="match status" value="1"/>
</dbReference>
<evidence type="ECO:0000313" key="1">
    <source>
        <dbReference type="EMBL" id="ABW18133.1"/>
    </source>
</evidence>
<evidence type="ECO:0008006" key="3">
    <source>
        <dbReference type="Google" id="ProtNLM"/>
    </source>
</evidence>
<protein>
    <recommendedName>
        <fullName evidence="3">MOSC domain-containing protein</fullName>
    </recommendedName>
</protein>
<dbReference type="RefSeq" id="WP_012158447.1">
    <property type="nucleotide sequence ID" value="NC_009922.1"/>
</dbReference>
<name>A8MLW6_ALKOO</name>
<sequence length="136" mass="15503">MAKVKSISFKENNGWTECNHLYLDASKLKESKGRISFITQIGQERLLKDEMKGFCHQRFKANFVVREMEIKDLVVDMQLRVGDTIVSIIQVGKACLLECPIIEASNPSCFVNRQVFFGAIIREGLVKKEDAIHILD</sequence>
<evidence type="ECO:0000313" key="2">
    <source>
        <dbReference type="Proteomes" id="UP000000269"/>
    </source>
</evidence>
<dbReference type="InterPro" id="IPR011037">
    <property type="entry name" value="Pyrv_Knase-like_insert_dom_sf"/>
</dbReference>
<dbReference type="EMBL" id="CP000853">
    <property type="protein sequence ID" value="ABW18133.1"/>
    <property type="molecule type" value="Genomic_DNA"/>
</dbReference>
<dbReference type="HOGENOM" id="CLU_1871048_0_0_9"/>
<dbReference type="STRING" id="350688.Clos_0571"/>